<keyword evidence="6" id="KW-1185">Reference proteome</keyword>
<name>A0ABU5E8U2_9PROT</name>
<reference evidence="5 6" key="1">
    <citation type="journal article" date="2016" name="Antonie Van Leeuwenhoek">
        <title>Dongia soli sp. nov., isolated from soil from Dokdo, Korea.</title>
        <authorList>
            <person name="Kim D.U."/>
            <person name="Lee H."/>
            <person name="Kim H."/>
            <person name="Kim S.G."/>
            <person name="Ka J.O."/>
        </authorList>
    </citation>
    <scope>NUCLEOTIDE SEQUENCE [LARGE SCALE GENOMIC DNA]</scope>
    <source>
        <strain evidence="5 6">D78</strain>
    </source>
</reference>
<proteinExistence type="inferred from homology"/>
<evidence type="ECO:0000256" key="3">
    <source>
        <dbReference type="PROSITE-ProRule" id="PRU10038"/>
    </source>
</evidence>
<dbReference type="Pfam" id="PF07859">
    <property type="entry name" value="Abhydrolase_3"/>
    <property type="match status" value="1"/>
</dbReference>
<dbReference type="EMBL" id="JAXCLW010000002">
    <property type="protein sequence ID" value="MDY0882581.1"/>
    <property type="molecule type" value="Genomic_DNA"/>
</dbReference>
<keyword evidence="2 5" id="KW-0378">Hydrolase</keyword>
<dbReference type="SUPFAM" id="SSF53474">
    <property type="entry name" value="alpha/beta-Hydrolases"/>
    <property type="match status" value="1"/>
</dbReference>
<comment type="caution">
    <text evidence="5">The sequence shown here is derived from an EMBL/GenBank/DDBJ whole genome shotgun (WGS) entry which is preliminary data.</text>
</comment>
<protein>
    <submittedName>
        <fullName evidence="5">Alpha/beta hydrolase</fullName>
    </submittedName>
</protein>
<organism evidence="5 6">
    <name type="scientific">Dongia soli</name>
    <dbReference type="NCBI Taxonomy" id="600628"/>
    <lineage>
        <taxon>Bacteria</taxon>
        <taxon>Pseudomonadati</taxon>
        <taxon>Pseudomonadota</taxon>
        <taxon>Alphaproteobacteria</taxon>
        <taxon>Rhodospirillales</taxon>
        <taxon>Dongiaceae</taxon>
        <taxon>Dongia</taxon>
    </lineage>
</organism>
<comment type="similarity">
    <text evidence="1">Belongs to the 'GDXG' lipolytic enzyme family.</text>
</comment>
<evidence type="ECO:0000256" key="1">
    <source>
        <dbReference type="ARBA" id="ARBA00010515"/>
    </source>
</evidence>
<evidence type="ECO:0000256" key="2">
    <source>
        <dbReference type="ARBA" id="ARBA00022801"/>
    </source>
</evidence>
<evidence type="ECO:0000313" key="6">
    <source>
        <dbReference type="Proteomes" id="UP001279642"/>
    </source>
</evidence>
<gene>
    <name evidence="5" type="ORF">SMD27_06980</name>
</gene>
<evidence type="ECO:0000259" key="4">
    <source>
        <dbReference type="Pfam" id="PF07859"/>
    </source>
</evidence>
<dbReference type="PROSITE" id="PS01173">
    <property type="entry name" value="LIPASE_GDXG_HIS"/>
    <property type="match status" value="1"/>
</dbReference>
<dbReference type="PROSITE" id="PS01174">
    <property type="entry name" value="LIPASE_GDXG_SER"/>
    <property type="match status" value="1"/>
</dbReference>
<dbReference type="PANTHER" id="PTHR48081:SF8">
    <property type="entry name" value="ALPHA_BETA HYDROLASE FOLD-3 DOMAIN-CONTAINING PROTEIN-RELATED"/>
    <property type="match status" value="1"/>
</dbReference>
<sequence length="317" mass="34303">MLPATSEHRLDLDPEIRAFAASSDRRFNAEFDALPPAEQRRLYNAWCLEWSSPRPNELSVADFLVPTDEAKVPVRLYRRRDCIGNLPVVLYMHGGGWVLGSPETHDQVTSNMALATGAVVLSVDYRLAPEHKFPAAFNDCYGVLSWLVEAGPGLGIDPSRLAVAGDSAGANLAAALSLAARDRQGPAIAFQALIYPGLRFQRPAGIDADSPGLAAESISVYAKAYLAKAADATHPYAAPLHARDFSKLPPAYIAAAWFDVLREDSSLYAEKLREAGVEATYQCAPGLVHTYLRTIHCCAAAQKEFLAVCHAIKKALT</sequence>
<dbReference type="Gene3D" id="3.40.50.1820">
    <property type="entry name" value="alpha/beta hydrolase"/>
    <property type="match status" value="1"/>
</dbReference>
<feature type="domain" description="Alpha/beta hydrolase fold-3" evidence="4">
    <location>
        <begin position="89"/>
        <end position="292"/>
    </location>
</feature>
<dbReference type="RefSeq" id="WP_320507654.1">
    <property type="nucleotide sequence ID" value="NZ_JAXCLW010000002.1"/>
</dbReference>
<dbReference type="InterPro" id="IPR033140">
    <property type="entry name" value="Lipase_GDXG_put_SER_AS"/>
</dbReference>
<dbReference type="GO" id="GO:0016787">
    <property type="term" value="F:hydrolase activity"/>
    <property type="evidence" value="ECO:0007669"/>
    <property type="project" value="UniProtKB-KW"/>
</dbReference>
<dbReference type="InterPro" id="IPR002168">
    <property type="entry name" value="Lipase_GDXG_HIS_AS"/>
</dbReference>
<accession>A0ABU5E8U2</accession>
<evidence type="ECO:0000313" key="5">
    <source>
        <dbReference type="EMBL" id="MDY0882581.1"/>
    </source>
</evidence>
<dbReference type="PANTHER" id="PTHR48081">
    <property type="entry name" value="AB HYDROLASE SUPERFAMILY PROTEIN C4A8.06C"/>
    <property type="match status" value="1"/>
</dbReference>
<dbReference type="InterPro" id="IPR029058">
    <property type="entry name" value="AB_hydrolase_fold"/>
</dbReference>
<dbReference type="InterPro" id="IPR013094">
    <property type="entry name" value="AB_hydrolase_3"/>
</dbReference>
<dbReference type="Proteomes" id="UP001279642">
    <property type="component" value="Unassembled WGS sequence"/>
</dbReference>
<dbReference type="InterPro" id="IPR050300">
    <property type="entry name" value="GDXG_lipolytic_enzyme"/>
</dbReference>
<feature type="active site" evidence="3">
    <location>
        <position position="167"/>
    </location>
</feature>